<evidence type="ECO:0000313" key="1">
    <source>
        <dbReference type="EMBL" id="MFC0047094.1"/>
    </source>
</evidence>
<sequence length="68" mass="7013">MSTLAQFIQQLATDPALQAAYALDAAATLQQHGVSAAEAAAVLNGDKAAVEQLVGHGVKPVTYYFPAK</sequence>
<organism evidence="1 2">
    <name type="scientific">Rheinheimera tilapiae</name>
    <dbReference type="NCBI Taxonomy" id="875043"/>
    <lineage>
        <taxon>Bacteria</taxon>
        <taxon>Pseudomonadati</taxon>
        <taxon>Pseudomonadota</taxon>
        <taxon>Gammaproteobacteria</taxon>
        <taxon>Chromatiales</taxon>
        <taxon>Chromatiaceae</taxon>
        <taxon>Rheinheimera</taxon>
    </lineage>
</organism>
<proteinExistence type="predicted"/>
<evidence type="ECO:0000313" key="2">
    <source>
        <dbReference type="Proteomes" id="UP001589813"/>
    </source>
</evidence>
<accession>A0ABV6B9P4</accession>
<name>A0ABV6B9P4_9GAMM</name>
<dbReference type="Proteomes" id="UP001589813">
    <property type="component" value="Unassembled WGS sequence"/>
</dbReference>
<dbReference type="RefSeq" id="WP_377240016.1">
    <property type="nucleotide sequence ID" value="NZ_JBHLXP010000001.1"/>
</dbReference>
<reference evidence="1 2" key="1">
    <citation type="submission" date="2024-09" db="EMBL/GenBank/DDBJ databases">
        <authorList>
            <person name="Sun Q."/>
            <person name="Mori K."/>
        </authorList>
    </citation>
    <scope>NUCLEOTIDE SEQUENCE [LARGE SCALE GENOMIC DNA]</scope>
    <source>
        <strain evidence="1 2">KCTC 23315</strain>
    </source>
</reference>
<gene>
    <name evidence="1" type="ORF">ACFFJP_02175</name>
</gene>
<keyword evidence="2" id="KW-1185">Reference proteome</keyword>
<protein>
    <recommendedName>
        <fullName evidence="3">Nif11-like leader peptide family natural product</fullName>
    </recommendedName>
</protein>
<comment type="caution">
    <text evidence="1">The sequence shown here is derived from an EMBL/GenBank/DDBJ whole genome shotgun (WGS) entry which is preliminary data.</text>
</comment>
<evidence type="ECO:0008006" key="3">
    <source>
        <dbReference type="Google" id="ProtNLM"/>
    </source>
</evidence>
<dbReference type="EMBL" id="JBHLXP010000001">
    <property type="protein sequence ID" value="MFC0047094.1"/>
    <property type="molecule type" value="Genomic_DNA"/>
</dbReference>